<evidence type="ECO:0000313" key="2">
    <source>
        <dbReference type="Proteomes" id="UP000621500"/>
    </source>
</evidence>
<dbReference type="SUPFAM" id="SSF55729">
    <property type="entry name" value="Acyl-CoA N-acyltransferases (Nat)"/>
    <property type="match status" value="1"/>
</dbReference>
<gene>
    <name evidence="1" type="ORF">Pma05_11100</name>
</gene>
<organism evidence="1 2">
    <name type="scientific">Plantactinospora mayteni</name>
    <dbReference type="NCBI Taxonomy" id="566021"/>
    <lineage>
        <taxon>Bacteria</taxon>
        <taxon>Bacillati</taxon>
        <taxon>Actinomycetota</taxon>
        <taxon>Actinomycetes</taxon>
        <taxon>Micromonosporales</taxon>
        <taxon>Micromonosporaceae</taxon>
        <taxon>Plantactinospora</taxon>
    </lineage>
</organism>
<evidence type="ECO:0000313" key="1">
    <source>
        <dbReference type="EMBL" id="GIG94537.1"/>
    </source>
</evidence>
<dbReference type="Gene3D" id="3.40.630.30">
    <property type="match status" value="1"/>
</dbReference>
<name>A0ABQ4EIH5_9ACTN</name>
<dbReference type="InterPro" id="IPR016181">
    <property type="entry name" value="Acyl_CoA_acyltransferase"/>
</dbReference>
<comment type="caution">
    <text evidence="1">The sequence shown here is derived from an EMBL/GenBank/DDBJ whole genome shotgun (WGS) entry which is preliminary data.</text>
</comment>
<dbReference type="Proteomes" id="UP000621500">
    <property type="component" value="Unassembled WGS sequence"/>
</dbReference>
<dbReference type="RefSeq" id="WP_203856194.1">
    <property type="nucleotide sequence ID" value="NZ_BAAAZQ010000005.1"/>
</dbReference>
<sequence>MTTVLPIVRASAIEIRDAAALIAAALHPQPLGAWLVPDEHHRGPVLTAWARIWTEHAFLWGHIHLHDTRTAVAVWLTHNRTTIAPVDYQRRLTNACGPHLHRFQILDELLDSTRPTEPHHHLVFLATHPDHQGAGHANTLLRHHEPGSLPAWSQAISPAGIRLLTKHGFVGRDPVALPDDAGQIAPMWRPTQTAPDAQGPCSNQQR</sequence>
<evidence type="ECO:0008006" key="3">
    <source>
        <dbReference type="Google" id="ProtNLM"/>
    </source>
</evidence>
<proteinExistence type="predicted"/>
<accession>A0ABQ4EIH5</accession>
<reference evidence="1 2" key="1">
    <citation type="submission" date="2021-01" db="EMBL/GenBank/DDBJ databases">
        <title>Whole genome shotgun sequence of Plantactinospora mayteni NBRC 109088.</title>
        <authorList>
            <person name="Komaki H."/>
            <person name="Tamura T."/>
        </authorList>
    </citation>
    <scope>NUCLEOTIDE SEQUENCE [LARGE SCALE GENOMIC DNA]</scope>
    <source>
        <strain evidence="1 2">NBRC 109088</strain>
    </source>
</reference>
<protein>
    <recommendedName>
        <fullName evidence="3">N-acetyltransferase domain-containing protein</fullName>
    </recommendedName>
</protein>
<keyword evidence="2" id="KW-1185">Reference proteome</keyword>
<dbReference type="EMBL" id="BONX01000006">
    <property type="protein sequence ID" value="GIG94537.1"/>
    <property type="molecule type" value="Genomic_DNA"/>
</dbReference>